<comment type="similarity">
    <text evidence="2">Belongs to the ubiquitin-conjugating enzyme family. UEV subfamily.</text>
</comment>
<keyword evidence="6 8" id="KW-0175">Coiled coil</keyword>
<dbReference type="InterPro" id="IPR052070">
    <property type="entry name" value="ESCRT-I_UEV_domain"/>
</dbReference>
<evidence type="ECO:0000259" key="9">
    <source>
        <dbReference type="PROSITE" id="PS51312"/>
    </source>
</evidence>
<evidence type="ECO:0000259" key="10">
    <source>
        <dbReference type="PROSITE" id="PS51322"/>
    </source>
</evidence>
<keyword evidence="3 7" id="KW-0813">Transport</keyword>
<dbReference type="Gene3D" id="3.10.110.10">
    <property type="entry name" value="Ubiquitin Conjugating Enzyme"/>
    <property type="match status" value="1"/>
</dbReference>
<sequence>MPPSSLIKFIDTALSCTSRFALSYTDSKQKWFIRKHLLSLIQDYPTFTLSADTFFHDDGTTVNLLYATGHLHVANHTPSIPLAIWIHENYPCMPPMVYVLSDSTSPIHQDHPFVHSSGATSSPYLQTWVFPRCHLTELVHNLVKIFSHDHPFVYSPAASFTHPSLVSKMEALDRLSGMLHYDTTVLLAQTEEEMEDLSNLQSEMVKRDDIITSMIMGLEHERMNLKHRVMNLMSQADVLVNWLRVNDAKSLVTKLEGEMDDDDAFEAGDEDSKLLIEFLAADSAIEDSMYALDKAVEYGAVSFDAYLRQVRMLAREQFFLRSKLVKLRGPAYSIGLERE</sequence>
<dbReference type="Pfam" id="PF05743">
    <property type="entry name" value="UEV"/>
    <property type="match status" value="1"/>
</dbReference>
<evidence type="ECO:0000256" key="4">
    <source>
        <dbReference type="ARBA" id="ARBA00022753"/>
    </source>
</evidence>
<protein>
    <submittedName>
        <fullName evidence="12">Protein ELC</fullName>
    </submittedName>
</protein>
<feature type="coiled-coil region" evidence="8">
    <location>
        <begin position="187"/>
        <end position="235"/>
    </location>
</feature>
<keyword evidence="4" id="KW-0967">Endosome</keyword>
<dbReference type="Gene3D" id="6.10.140.820">
    <property type="match status" value="1"/>
</dbReference>
<dbReference type="PROSITE" id="PS51322">
    <property type="entry name" value="UEV"/>
    <property type="match status" value="1"/>
</dbReference>
<evidence type="ECO:0000313" key="11">
    <source>
        <dbReference type="Proteomes" id="UP000694918"/>
    </source>
</evidence>
<dbReference type="InterPro" id="IPR016135">
    <property type="entry name" value="UBQ-conjugating_enzyme/RWD"/>
</dbReference>
<dbReference type="PANTHER" id="PTHR23306">
    <property type="entry name" value="TUMOR SUSCEPTIBILITY GENE 101 PROTEIN-RELATED"/>
    <property type="match status" value="1"/>
</dbReference>
<keyword evidence="11" id="KW-1185">Reference proteome</keyword>
<dbReference type="GO" id="GO:0000813">
    <property type="term" value="C:ESCRT I complex"/>
    <property type="evidence" value="ECO:0007669"/>
    <property type="project" value="TreeGrafter"/>
</dbReference>
<name>A0AAJ6UB07_POPEU</name>
<dbReference type="PANTHER" id="PTHR23306:SF21">
    <property type="entry name" value="UBIQUITIN-CONJUGATING ENZYME_RWD-LIKE PROTEIN"/>
    <property type="match status" value="1"/>
</dbReference>
<keyword evidence="5 7" id="KW-0653">Protein transport</keyword>
<evidence type="ECO:0000256" key="7">
    <source>
        <dbReference type="PROSITE-ProRule" id="PRU00644"/>
    </source>
</evidence>
<dbReference type="GO" id="GO:0015031">
    <property type="term" value="P:protein transport"/>
    <property type="evidence" value="ECO:0007669"/>
    <property type="project" value="UniProtKB-UniRule"/>
</dbReference>
<dbReference type="Proteomes" id="UP000694918">
    <property type="component" value="Unplaced"/>
</dbReference>
<dbReference type="InterPro" id="IPR017916">
    <property type="entry name" value="SB_dom"/>
</dbReference>
<feature type="domain" description="SB" evidence="9">
    <location>
        <begin position="269"/>
        <end position="337"/>
    </location>
</feature>
<dbReference type="Pfam" id="PF09454">
    <property type="entry name" value="Vps23_core"/>
    <property type="match status" value="1"/>
</dbReference>
<dbReference type="InterPro" id="IPR037202">
    <property type="entry name" value="ESCRT_assembly_dom"/>
</dbReference>
<evidence type="ECO:0000313" key="12">
    <source>
        <dbReference type="RefSeq" id="XP_011026074.1"/>
    </source>
</evidence>
<dbReference type="SUPFAM" id="SSF54495">
    <property type="entry name" value="UBC-like"/>
    <property type="match status" value="1"/>
</dbReference>
<evidence type="ECO:0000256" key="5">
    <source>
        <dbReference type="ARBA" id="ARBA00022927"/>
    </source>
</evidence>
<dbReference type="CDD" id="cd11685">
    <property type="entry name" value="UEV_TSG101-like"/>
    <property type="match status" value="1"/>
</dbReference>
<evidence type="ECO:0000256" key="8">
    <source>
        <dbReference type="SAM" id="Coils"/>
    </source>
</evidence>
<evidence type="ECO:0000256" key="3">
    <source>
        <dbReference type="ARBA" id="ARBA00022448"/>
    </source>
</evidence>
<dbReference type="KEGG" id="peu:105126789"/>
<organism evidence="11 12">
    <name type="scientific">Populus euphratica</name>
    <name type="common">Euphrates poplar</name>
    <dbReference type="NCBI Taxonomy" id="75702"/>
    <lineage>
        <taxon>Eukaryota</taxon>
        <taxon>Viridiplantae</taxon>
        <taxon>Streptophyta</taxon>
        <taxon>Embryophyta</taxon>
        <taxon>Tracheophyta</taxon>
        <taxon>Spermatophyta</taxon>
        <taxon>Magnoliopsida</taxon>
        <taxon>eudicotyledons</taxon>
        <taxon>Gunneridae</taxon>
        <taxon>Pentapetalae</taxon>
        <taxon>rosids</taxon>
        <taxon>fabids</taxon>
        <taxon>Malpighiales</taxon>
        <taxon>Salicaceae</taxon>
        <taxon>Saliceae</taxon>
        <taxon>Populus</taxon>
    </lineage>
</organism>
<evidence type="ECO:0000256" key="1">
    <source>
        <dbReference type="ARBA" id="ARBA00004177"/>
    </source>
</evidence>
<dbReference type="GO" id="GO:0008333">
    <property type="term" value="P:endosome to lysosome transport"/>
    <property type="evidence" value="ECO:0007669"/>
    <property type="project" value="TreeGrafter"/>
</dbReference>
<proteinExistence type="inferred from homology"/>
<gene>
    <name evidence="12" type="primary">LOC105126789</name>
</gene>
<dbReference type="AlphaFoldDB" id="A0AAJ6UB07"/>
<dbReference type="GO" id="GO:0043130">
    <property type="term" value="F:ubiquitin binding"/>
    <property type="evidence" value="ECO:0007669"/>
    <property type="project" value="TreeGrafter"/>
</dbReference>
<comment type="subcellular location">
    <subcellularLocation>
        <location evidence="1">Endosome</location>
    </subcellularLocation>
</comment>
<dbReference type="GeneID" id="105126789"/>
<dbReference type="SUPFAM" id="SSF140111">
    <property type="entry name" value="Endosomal sorting complex assembly domain"/>
    <property type="match status" value="1"/>
</dbReference>
<evidence type="ECO:0000256" key="2">
    <source>
        <dbReference type="ARBA" id="ARBA00009594"/>
    </source>
</evidence>
<dbReference type="RefSeq" id="XP_011026074.1">
    <property type="nucleotide sequence ID" value="XM_011027772.1"/>
</dbReference>
<accession>A0AAJ6UB07</accession>
<dbReference type="InterPro" id="IPR008883">
    <property type="entry name" value="UEV_N"/>
</dbReference>
<feature type="domain" description="UEV" evidence="10">
    <location>
        <begin position="14"/>
        <end position="156"/>
    </location>
</feature>
<evidence type="ECO:0000256" key="6">
    <source>
        <dbReference type="ARBA" id="ARBA00023054"/>
    </source>
</evidence>
<dbReference type="PROSITE" id="PS51312">
    <property type="entry name" value="SB"/>
    <property type="match status" value="1"/>
</dbReference>
<reference evidence="12" key="1">
    <citation type="submission" date="2025-08" db="UniProtKB">
        <authorList>
            <consortium name="RefSeq"/>
        </authorList>
    </citation>
    <scope>IDENTIFICATION</scope>
</reference>